<evidence type="ECO:0000256" key="3">
    <source>
        <dbReference type="SAM" id="Phobius"/>
    </source>
</evidence>
<dbReference type="InterPro" id="IPR027417">
    <property type="entry name" value="P-loop_NTPase"/>
</dbReference>
<feature type="coiled-coil region" evidence="1">
    <location>
        <begin position="410"/>
        <end position="447"/>
    </location>
</feature>
<dbReference type="eggNOG" id="COG1262">
    <property type="taxonomic scope" value="Bacteria"/>
</dbReference>
<feature type="region of interest" description="Disordered" evidence="2">
    <location>
        <begin position="569"/>
        <end position="597"/>
    </location>
</feature>
<dbReference type="InterPro" id="IPR005532">
    <property type="entry name" value="SUMF_dom"/>
</dbReference>
<dbReference type="eggNOG" id="COG1672">
    <property type="taxonomic scope" value="Bacteria"/>
</dbReference>
<dbReference type="eggNOG" id="COG3064">
    <property type="taxonomic scope" value="Bacteria"/>
</dbReference>
<dbReference type="InterPro" id="IPR049052">
    <property type="entry name" value="nSTAND1"/>
</dbReference>
<evidence type="ECO:0000259" key="5">
    <source>
        <dbReference type="Pfam" id="PF20703"/>
    </source>
</evidence>
<feature type="domain" description="Sulfatase-modifying factor enzyme-like" evidence="4">
    <location>
        <begin position="747"/>
        <end position="956"/>
    </location>
</feature>
<proteinExistence type="predicted"/>
<dbReference type="PANTHER" id="PTHR23150">
    <property type="entry name" value="SULFATASE MODIFYING FACTOR 1, 2"/>
    <property type="match status" value="1"/>
</dbReference>
<organism evidence="6 7">
    <name type="scientific">Haliscomenobacter hydrossis (strain ATCC 27775 / DSM 1100 / LMG 10767 / O)</name>
    <dbReference type="NCBI Taxonomy" id="760192"/>
    <lineage>
        <taxon>Bacteria</taxon>
        <taxon>Pseudomonadati</taxon>
        <taxon>Bacteroidota</taxon>
        <taxon>Saprospiria</taxon>
        <taxon>Saprospirales</taxon>
        <taxon>Haliscomenobacteraceae</taxon>
        <taxon>Haliscomenobacter</taxon>
    </lineage>
</organism>
<evidence type="ECO:0000256" key="2">
    <source>
        <dbReference type="SAM" id="MobiDB-lite"/>
    </source>
</evidence>
<keyword evidence="3" id="KW-0472">Membrane</keyword>
<dbReference type="STRING" id="760192.Halhy_4332"/>
<keyword evidence="3" id="KW-0812">Transmembrane</keyword>
<dbReference type="OrthoDB" id="1090410at2"/>
<evidence type="ECO:0000313" key="7">
    <source>
        <dbReference type="Proteomes" id="UP000008461"/>
    </source>
</evidence>
<dbReference type="HOGENOM" id="CLU_308130_0_0_10"/>
<reference evidence="6 7" key="1">
    <citation type="journal article" date="2011" name="Stand. Genomic Sci.">
        <title>Complete genome sequence of Haliscomenobacter hydrossis type strain (O).</title>
        <authorList>
            <consortium name="US DOE Joint Genome Institute (JGI-PGF)"/>
            <person name="Daligault H."/>
            <person name="Lapidus A."/>
            <person name="Zeytun A."/>
            <person name="Nolan M."/>
            <person name="Lucas S."/>
            <person name="Del Rio T.G."/>
            <person name="Tice H."/>
            <person name="Cheng J.F."/>
            <person name="Tapia R."/>
            <person name="Han C."/>
            <person name="Goodwin L."/>
            <person name="Pitluck S."/>
            <person name="Liolios K."/>
            <person name="Pagani I."/>
            <person name="Ivanova N."/>
            <person name="Huntemann M."/>
            <person name="Mavromatis K."/>
            <person name="Mikhailova N."/>
            <person name="Pati A."/>
            <person name="Chen A."/>
            <person name="Palaniappan K."/>
            <person name="Land M."/>
            <person name="Hauser L."/>
            <person name="Brambilla E.M."/>
            <person name="Rohde M."/>
            <person name="Verbarg S."/>
            <person name="Goker M."/>
            <person name="Bristow J."/>
            <person name="Eisen J.A."/>
            <person name="Markowitz V."/>
            <person name="Hugenholtz P."/>
            <person name="Kyrpides N.C."/>
            <person name="Klenk H.P."/>
            <person name="Woyke T."/>
        </authorList>
    </citation>
    <scope>NUCLEOTIDE SEQUENCE [LARGE SCALE GENOMIC DNA]</scope>
    <source>
        <strain evidence="7">ATCC 27775 / DSM 1100 / LMG 10767 / O</strain>
    </source>
</reference>
<dbReference type="SUPFAM" id="SSF52540">
    <property type="entry name" value="P-loop containing nucleoside triphosphate hydrolases"/>
    <property type="match status" value="1"/>
</dbReference>
<dbReference type="Gene3D" id="3.90.1580.10">
    <property type="entry name" value="paralog of FGE (formylglycine-generating enzyme)"/>
    <property type="match status" value="1"/>
</dbReference>
<evidence type="ECO:0000313" key="6">
    <source>
        <dbReference type="EMBL" id="AEE52176.1"/>
    </source>
</evidence>
<dbReference type="SUPFAM" id="SSF56436">
    <property type="entry name" value="C-type lectin-like"/>
    <property type="match status" value="1"/>
</dbReference>
<sequence length="958" mass="108054">MTNTPPYPPTPSGCPYRYPGVQPFTTAQSAVFYGREQDTADLYRLIRREALVVLYGKSGLGKSSLLNAGIVPHCLVEAEYTPVVIKFGAWTEGKTDTPLELTKAYLSTGYASSDTLQKLLPEEDSLWRCAKNRQLQGGGRPLLIFDQFEELFTYPEAAIRAFRQELAELLHTELPLRYRRLLDAEAAPELSEAEEEALETPLEARIVFAIRSDRMHLLHQLAEHLPNILRNLYELRALNPLDAQAAIVQPAQQEGDFSTPPFTWSPTALSALLGYLQDPLDENRVEGILLQLLCQYFEEKLVEQQGLRQIEGQHLGELEKIIENYYHDKLASLPDDSTQYAARKLIEEGLVMEGENIRLSLHEAQITKQYGVDADLLERLVNSRLLRAEPFLRGGYTYELAHDRLVAPVLRAKQERLAQEAQAAAELARLSKEKELAEERRKRRRATGLAVAGFLLAAVAFVATIFAFSQTEVARKAKVNAEKAEKSALDSADVALRQRELAQVAQLKSQRDAEIASQKTIEAQRNLKLADDNLALAQREAVRAKDALDQVQKEKTATEEQRRLAEENFRKAQENEKEAANQRDKANESYREATEQRDKAEQALRNLEKATADVVRAILRDADRHILQLDYTNAWNKLREAAALNAAKTEVGTAMLELAFWHAESGAFQPAKGMLDTASQYLGKAISTDGLGVETTDLLPRKKLFRAAIEQLHAEKFVALMERYYPVEANLAKVGEGNLNRGNYLVSISSFYLAKTEVTYWQWGLYVAASDVEMDKPGWGTEGNNPAVYLSWYDATDYCNWVSTQMGYPNVYARQGDEVSINWNAKGFRLPTEAEWEYAARGGAQQQNFEYSGSNEIEEVAWYAENSGSRTRPVGIKKANSLGLFDMSGNVWEWCWDWYGDYDPAAKADPRGPNKGSLRVRRGGSWFYYPFSARVADRYDVTPDRRDDGIGFRLARQQ</sequence>
<dbReference type="InterPro" id="IPR016187">
    <property type="entry name" value="CTDL_fold"/>
</dbReference>
<feature type="transmembrane region" description="Helical" evidence="3">
    <location>
        <begin position="449"/>
        <end position="468"/>
    </location>
</feature>
<evidence type="ECO:0000256" key="1">
    <source>
        <dbReference type="SAM" id="Coils"/>
    </source>
</evidence>
<dbReference type="RefSeq" id="WP_013766714.1">
    <property type="nucleotide sequence ID" value="NC_015510.1"/>
</dbReference>
<dbReference type="InterPro" id="IPR051043">
    <property type="entry name" value="Sulfatase_Mod_Factor_Kinase"/>
</dbReference>
<gene>
    <name evidence="6" type="ordered locus">Halhy_4332</name>
</gene>
<dbReference type="AlphaFoldDB" id="F4KPS6"/>
<dbReference type="EMBL" id="CP002691">
    <property type="protein sequence ID" value="AEE52176.1"/>
    <property type="molecule type" value="Genomic_DNA"/>
</dbReference>
<dbReference type="GO" id="GO:0120147">
    <property type="term" value="F:formylglycine-generating oxidase activity"/>
    <property type="evidence" value="ECO:0007669"/>
    <property type="project" value="TreeGrafter"/>
</dbReference>
<dbReference type="Proteomes" id="UP000008461">
    <property type="component" value="Chromosome"/>
</dbReference>
<dbReference type="Gene3D" id="3.40.50.300">
    <property type="entry name" value="P-loop containing nucleotide triphosphate hydrolases"/>
    <property type="match status" value="1"/>
</dbReference>
<keyword evidence="7" id="KW-1185">Reference proteome</keyword>
<feature type="domain" description="Novel STAND NTPase 1" evidence="5">
    <location>
        <begin position="18"/>
        <end position="412"/>
    </location>
</feature>
<reference key="2">
    <citation type="submission" date="2011-04" db="EMBL/GenBank/DDBJ databases">
        <title>Complete sequence of chromosome of Haliscomenobacter hydrossis DSM 1100.</title>
        <authorList>
            <consortium name="US DOE Joint Genome Institute (JGI-PGF)"/>
            <person name="Lucas S."/>
            <person name="Han J."/>
            <person name="Lapidus A."/>
            <person name="Bruce D."/>
            <person name="Goodwin L."/>
            <person name="Pitluck S."/>
            <person name="Peters L."/>
            <person name="Kyrpides N."/>
            <person name="Mavromatis K."/>
            <person name="Ivanova N."/>
            <person name="Ovchinnikova G."/>
            <person name="Pagani I."/>
            <person name="Daligault H."/>
            <person name="Detter J.C."/>
            <person name="Han C."/>
            <person name="Land M."/>
            <person name="Hauser L."/>
            <person name="Markowitz V."/>
            <person name="Cheng J.-F."/>
            <person name="Hugenholtz P."/>
            <person name="Woyke T."/>
            <person name="Wu D."/>
            <person name="Verbarg S."/>
            <person name="Frueling A."/>
            <person name="Brambilla E."/>
            <person name="Klenk H.-P."/>
            <person name="Eisen J.A."/>
        </authorList>
    </citation>
    <scope>NUCLEOTIDE SEQUENCE</scope>
    <source>
        <strain>DSM 1100</strain>
    </source>
</reference>
<keyword evidence="3" id="KW-1133">Transmembrane helix</keyword>
<name>F4KPS6_HALH1</name>
<accession>F4KPS6</accession>
<dbReference type="KEGG" id="hhy:Halhy_4332"/>
<keyword evidence="1" id="KW-0175">Coiled coil</keyword>
<protein>
    <submittedName>
        <fullName evidence="6">Sulphatase-modifying factor protein</fullName>
    </submittedName>
</protein>
<dbReference type="Pfam" id="PF20703">
    <property type="entry name" value="nSTAND1"/>
    <property type="match status" value="1"/>
</dbReference>
<evidence type="ECO:0000259" key="4">
    <source>
        <dbReference type="Pfam" id="PF03781"/>
    </source>
</evidence>
<dbReference type="Pfam" id="PF03781">
    <property type="entry name" value="FGE-sulfatase"/>
    <property type="match status" value="1"/>
</dbReference>
<dbReference type="PANTHER" id="PTHR23150:SF19">
    <property type="entry name" value="FORMYLGLYCINE-GENERATING ENZYME"/>
    <property type="match status" value="1"/>
</dbReference>
<dbReference type="InterPro" id="IPR042095">
    <property type="entry name" value="SUMF_sf"/>
</dbReference>